<evidence type="ECO:0000313" key="1">
    <source>
        <dbReference type="EMBL" id="NKI91907.1"/>
    </source>
</evidence>
<comment type="caution">
    <text evidence="1">The sequence shown here is derived from an EMBL/GenBank/DDBJ whole genome shotgun (WGS) entry which is preliminary data.</text>
</comment>
<dbReference type="Proteomes" id="UP000717634">
    <property type="component" value="Unassembled WGS sequence"/>
</dbReference>
<dbReference type="EMBL" id="JAAVTK010000026">
    <property type="protein sequence ID" value="NKI91907.1"/>
    <property type="molecule type" value="Genomic_DNA"/>
</dbReference>
<protein>
    <submittedName>
        <fullName evidence="1">Uncharacterized protein</fullName>
    </submittedName>
</protein>
<evidence type="ECO:0000313" key="2">
    <source>
        <dbReference type="Proteomes" id="UP000717634"/>
    </source>
</evidence>
<keyword evidence="2" id="KW-1185">Reference proteome</keyword>
<gene>
    <name evidence="1" type="ORF">HBN54_004530</name>
</gene>
<organism evidence="1 2">
    <name type="scientific">Hymenobacter artigasi</name>
    <dbReference type="NCBI Taxonomy" id="2719616"/>
    <lineage>
        <taxon>Bacteria</taxon>
        <taxon>Pseudomonadati</taxon>
        <taxon>Bacteroidota</taxon>
        <taxon>Cytophagia</taxon>
        <taxon>Cytophagales</taxon>
        <taxon>Hymenobacteraceae</taxon>
        <taxon>Hymenobacter</taxon>
    </lineage>
</organism>
<proteinExistence type="predicted"/>
<sequence length="38" mass="4378">MVGVSAYGFYIYKCKQKAEQSTKDYLLTEGSLTRWAIK</sequence>
<reference evidence="1 2" key="1">
    <citation type="submission" date="2020-03" db="EMBL/GenBank/DDBJ databases">
        <title>Genomic Encyclopedia of Type Strains, Phase IV (KMG-V): Genome sequencing to study the core and pangenomes of soil and plant-associated prokaryotes.</title>
        <authorList>
            <person name="Whitman W."/>
        </authorList>
    </citation>
    <scope>NUCLEOTIDE SEQUENCE [LARGE SCALE GENOMIC DNA]</scope>
    <source>
        <strain evidence="1 2">1B</strain>
    </source>
</reference>
<name>A0ABX1HR87_9BACT</name>
<accession>A0ABX1HR87</accession>